<sequence>MAKTLLSVVFFALVAPLVLSDAAALRSNVTYNSNTTRPRALQEDCSVNAALLNDLINLALPTINDAIQQYAPDPLELNLAGTINAGFLDILGCSLSTDLTYNFGGISGLSGIFIETLEVIPGTESISAGCSTTLWSGAFNVVIASLSSLSLNDLGANWIANACGLAISPGVGGNIVTNNPYIGGTIDLAGEVCGAALNINFAQVIDSLTISYSSVEASLDNIPPFLGDVVTTATRELSILLQNELINQVEPAIRPVIEEQLVSAQFFSPTRVIPIQMGFLRNGMIQGMQSLVNETASFLGFGGSD</sequence>
<dbReference type="EMBL" id="CAICTM010001016">
    <property type="protein sequence ID" value="CAB9519453.1"/>
    <property type="molecule type" value="Genomic_DNA"/>
</dbReference>
<gene>
    <name evidence="2" type="ORF">SEMRO_1018_G231860.1</name>
</gene>
<accession>A0A9N8EES4</accession>
<feature type="chain" id="PRO_5040270491" evidence="1">
    <location>
        <begin position="21"/>
        <end position="305"/>
    </location>
</feature>
<keyword evidence="3" id="KW-1185">Reference proteome</keyword>
<organism evidence="2 3">
    <name type="scientific">Seminavis robusta</name>
    <dbReference type="NCBI Taxonomy" id="568900"/>
    <lineage>
        <taxon>Eukaryota</taxon>
        <taxon>Sar</taxon>
        <taxon>Stramenopiles</taxon>
        <taxon>Ochrophyta</taxon>
        <taxon>Bacillariophyta</taxon>
        <taxon>Bacillariophyceae</taxon>
        <taxon>Bacillariophycidae</taxon>
        <taxon>Naviculales</taxon>
        <taxon>Naviculaceae</taxon>
        <taxon>Seminavis</taxon>
    </lineage>
</organism>
<dbReference type="AlphaFoldDB" id="A0A9N8EES4"/>
<dbReference type="Proteomes" id="UP001153069">
    <property type="component" value="Unassembled WGS sequence"/>
</dbReference>
<protein>
    <submittedName>
        <fullName evidence="2">Uncharacterized protein</fullName>
    </submittedName>
</protein>
<keyword evidence="1" id="KW-0732">Signal</keyword>
<reference evidence="2" key="1">
    <citation type="submission" date="2020-06" db="EMBL/GenBank/DDBJ databases">
        <authorList>
            <consortium name="Plant Systems Biology data submission"/>
        </authorList>
    </citation>
    <scope>NUCLEOTIDE SEQUENCE</scope>
    <source>
        <strain evidence="2">D6</strain>
    </source>
</reference>
<feature type="signal peptide" evidence="1">
    <location>
        <begin position="1"/>
        <end position="20"/>
    </location>
</feature>
<evidence type="ECO:0000256" key="1">
    <source>
        <dbReference type="SAM" id="SignalP"/>
    </source>
</evidence>
<comment type="caution">
    <text evidence="2">The sequence shown here is derived from an EMBL/GenBank/DDBJ whole genome shotgun (WGS) entry which is preliminary data.</text>
</comment>
<evidence type="ECO:0000313" key="3">
    <source>
        <dbReference type="Proteomes" id="UP001153069"/>
    </source>
</evidence>
<proteinExistence type="predicted"/>
<evidence type="ECO:0000313" key="2">
    <source>
        <dbReference type="EMBL" id="CAB9519453.1"/>
    </source>
</evidence>
<name>A0A9N8EES4_9STRA</name>